<dbReference type="NCBIfam" id="TIGR00756">
    <property type="entry name" value="PPR"/>
    <property type="match status" value="11"/>
</dbReference>
<feature type="repeat" description="PPR" evidence="3">
    <location>
        <begin position="679"/>
        <end position="713"/>
    </location>
</feature>
<dbReference type="Pfam" id="PF23276">
    <property type="entry name" value="TPR_24"/>
    <property type="match status" value="1"/>
</dbReference>
<feature type="repeat" description="PPR" evidence="3">
    <location>
        <begin position="644"/>
        <end position="678"/>
    </location>
</feature>
<sequence length="944" mass="107693">MSATVSGRSRSILIKVCNSLLSNTAFALLPKPPIFQCSHCFNTSSSSNRKCDYLEDFSPLKNLNSEDAIISPNERRRIILGLGKLIKKKQGFVLKRFSRDFRPFLLVKIMTQFENRHGAFAFFKFVFREESDRIVKSCCVACHVLAMHGFRIIAQDVLSWMIRRIGVSRGQDLMEFMWRGHFGYESDFSVLDSLMRAFTNVEMDSHALQISRIMRGLGMQPCLSALSILFKLLLRIGDYGSVWKLFRDMIRKGPLPSNIAFNVMIHGFCRKGQVQTGESLLHLMNKFQCEPDVYTYNILINAYCIHGRTSDAWSWVDLMVKRGCTPSNATFSTIINALSKEGKIKEARDIFDEMQENGVSPNTIVYNALMDGFVKAREIDKATDLFEDMKNNHIKADDVTYNILVSGYHKYERVENLDNSLSYLNRSMCGPLSDYSWPDVTVAILCSEGRTDEATKCLEDMLKEGLPLSVIAFNSIICAYSKKGLETKAFDAYHMMMKYGVTPSSSTSNSLLTCLSRNGKLLEAEELMHYMIQNQFPVNKVAFTVIIDGYFKIGDVMGAQRLWAYMKSKSISPDTVAFSAYIDGLSKSGLVEEAYNVFLQMKNKGVFPNNFTYNSLIAGFCNVGRLNEALKLEKEMRQMDLIPDLFTINILINGYCKQGRMKYAIDIYTDMHRFNLVPDIVTYNTLLSGYCKVFDMDTADNLVYKMYTSGWDPDITTYNIRIHGFFVTRKMKKAVLVLNQLLSSGIVPNTITYNTMLNAVCSDIHNDAMILTAKLLKMAFVPNIVTTNLLLSHLRKQGLPQMALKWGEDLRELCLEFDEVTYKILERADCDVKARGDQGVEEDAVYISEEGFFIDFFMHLTYDYLCRNKFYSSRRKIKSGSGRSCNVEQPMLEVNNFREILILGMVEEMSQTYRSKLNSFSKFHKGLITTLSTDAQNEKKKKNL</sequence>
<dbReference type="Pfam" id="PF13041">
    <property type="entry name" value="PPR_2"/>
    <property type="match status" value="5"/>
</dbReference>
<feature type="repeat" description="PPR" evidence="3">
    <location>
        <begin position="327"/>
        <end position="361"/>
    </location>
</feature>
<gene>
    <name evidence="5" type="ORF">LVIROSA_LOCUS39806</name>
</gene>
<dbReference type="Proteomes" id="UP001157418">
    <property type="component" value="Unassembled WGS sequence"/>
</dbReference>
<feature type="repeat" description="PPR" evidence="3">
    <location>
        <begin position="504"/>
        <end position="538"/>
    </location>
</feature>
<reference evidence="5 6" key="1">
    <citation type="submission" date="2022-01" db="EMBL/GenBank/DDBJ databases">
        <authorList>
            <person name="Xiong W."/>
            <person name="Schranz E."/>
        </authorList>
    </citation>
    <scope>NUCLEOTIDE SEQUENCE [LARGE SCALE GENOMIC DNA]</scope>
</reference>
<name>A0AAU9PX47_9ASTR</name>
<protein>
    <recommendedName>
        <fullName evidence="4">Pentatricopeptide repeat-containing protein-mitochondrial domain-containing protein</fullName>
    </recommendedName>
</protein>
<feature type="repeat" description="PPR" evidence="3">
    <location>
        <begin position="574"/>
        <end position="608"/>
    </location>
</feature>
<organism evidence="5 6">
    <name type="scientific">Lactuca virosa</name>
    <dbReference type="NCBI Taxonomy" id="75947"/>
    <lineage>
        <taxon>Eukaryota</taxon>
        <taxon>Viridiplantae</taxon>
        <taxon>Streptophyta</taxon>
        <taxon>Embryophyta</taxon>
        <taxon>Tracheophyta</taxon>
        <taxon>Spermatophyta</taxon>
        <taxon>Magnoliopsida</taxon>
        <taxon>eudicotyledons</taxon>
        <taxon>Gunneridae</taxon>
        <taxon>Pentapetalae</taxon>
        <taxon>asterids</taxon>
        <taxon>campanulids</taxon>
        <taxon>Asterales</taxon>
        <taxon>Asteraceae</taxon>
        <taxon>Cichorioideae</taxon>
        <taxon>Cichorieae</taxon>
        <taxon>Lactucinae</taxon>
        <taxon>Lactuca</taxon>
    </lineage>
</organism>
<dbReference type="InterPro" id="IPR002885">
    <property type="entry name" value="PPR_rpt"/>
</dbReference>
<dbReference type="GO" id="GO:0009507">
    <property type="term" value="C:chloroplast"/>
    <property type="evidence" value="ECO:0007669"/>
    <property type="project" value="TreeGrafter"/>
</dbReference>
<dbReference type="InterPro" id="IPR057027">
    <property type="entry name" value="TPR_mt"/>
</dbReference>
<feature type="repeat" description="PPR" evidence="3">
    <location>
        <begin position="257"/>
        <end position="291"/>
    </location>
</feature>
<dbReference type="GO" id="GO:0003729">
    <property type="term" value="F:mRNA binding"/>
    <property type="evidence" value="ECO:0007669"/>
    <property type="project" value="TreeGrafter"/>
</dbReference>
<dbReference type="AlphaFoldDB" id="A0AAU9PX47"/>
<feature type="repeat" description="PPR" evidence="3">
    <location>
        <begin position="539"/>
        <end position="573"/>
    </location>
</feature>
<feature type="repeat" description="PPR" evidence="3">
    <location>
        <begin position="714"/>
        <end position="748"/>
    </location>
</feature>
<comment type="caution">
    <text evidence="5">The sequence shown here is derived from an EMBL/GenBank/DDBJ whole genome shotgun (WGS) entry which is preliminary data.</text>
</comment>
<keyword evidence="2" id="KW-0677">Repeat</keyword>
<dbReference type="InterPro" id="IPR011990">
    <property type="entry name" value="TPR-like_helical_dom_sf"/>
</dbReference>
<dbReference type="PANTHER" id="PTHR47934">
    <property type="entry name" value="PENTATRICOPEPTIDE REPEAT-CONTAINING PROTEIN PET309, MITOCHONDRIAL"/>
    <property type="match status" value="1"/>
</dbReference>
<accession>A0AAU9PX47</accession>
<dbReference type="Pfam" id="PF12854">
    <property type="entry name" value="PPR_1"/>
    <property type="match status" value="1"/>
</dbReference>
<evidence type="ECO:0000259" key="4">
    <source>
        <dbReference type="Pfam" id="PF23276"/>
    </source>
</evidence>
<dbReference type="GO" id="GO:0006396">
    <property type="term" value="P:RNA processing"/>
    <property type="evidence" value="ECO:0007669"/>
    <property type="project" value="TreeGrafter"/>
</dbReference>
<dbReference type="PROSITE" id="PS51375">
    <property type="entry name" value="PPR"/>
    <property type="match status" value="12"/>
</dbReference>
<comment type="similarity">
    <text evidence="1">Belongs to the PPR family. P subfamily.</text>
</comment>
<keyword evidence="6" id="KW-1185">Reference proteome</keyword>
<evidence type="ECO:0000313" key="5">
    <source>
        <dbReference type="EMBL" id="CAH1454638.1"/>
    </source>
</evidence>
<evidence type="ECO:0000313" key="6">
    <source>
        <dbReference type="Proteomes" id="UP001157418"/>
    </source>
</evidence>
<evidence type="ECO:0000256" key="2">
    <source>
        <dbReference type="ARBA" id="ARBA00022737"/>
    </source>
</evidence>
<feature type="repeat" description="PPR" evidence="3">
    <location>
        <begin position="469"/>
        <end position="503"/>
    </location>
</feature>
<dbReference type="InterPro" id="IPR051114">
    <property type="entry name" value="Mito_RNA_Proc_CCM1"/>
</dbReference>
<evidence type="ECO:0000256" key="1">
    <source>
        <dbReference type="ARBA" id="ARBA00007626"/>
    </source>
</evidence>
<proteinExistence type="inferred from homology"/>
<feature type="repeat" description="PPR" evidence="3">
    <location>
        <begin position="609"/>
        <end position="643"/>
    </location>
</feature>
<dbReference type="Gene3D" id="1.25.40.10">
    <property type="entry name" value="Tetratricopeptide repeat domain"/>
    <property type="match status" value="6"/>
</dbReference>
<evidence type="ECO:0000256" key="3">
    <source>
        <dbReference type="PROSITE-ProRule" id="PRU00708"/>
    </source>
</evidence>
<dbReference type="PANTHER" id="PTHR47934:SF4">
    <property type="entry name" value="OS08G0191900 PROTEIN"/>
    <property type="match status" value="1"/>
</dbReference>
<feature type="domain" description="Pentatricopeptide repeat-containing protein-mitochondrial" evidence="4">
    <location>
        <begin position="450"/>
        <end position="563"/>
    </location>
</feature>
<feature type="repeat" description="PPR" evidence="3">
    <location>
        <begin position="362"/>
        <end position="396"/>
    </location>
</feature>
<feature type="repeat" description="PPR" evidence="3">
    <location>
        <begin position="292"/>
        <end position="326"/>
    </location>
</feature>
<dbReference type="EMBL" id="CAKMRJ010005805">
    <property type="protein sequence ID" value="CAH1454638.1"/>
    <property type="molecule type" value="Genomic_DNA"/>
</dbReference>